<dbReference type="PANTHER" id="PTHR31293">
    <property type="entry name" value="RNI-LIKE SUPERFAMILY PROTEIN"/>
    <property type="match status" value="1"/>
</dbReference>
<dbReference type="InterPro" id="IPR055294">
    <property type="entry name" value="FBL60-like"/>
</dbReference>
<evidence type="ECO:0000259" key="1">
    <source>
        <dbReference type="PROSITE" id="PS50181"/>
    </source>
</evidence>
<dbReference type="PROSITE" id="PS50181">
    <property type="entry name" value="FBOX"/>
    <property type="match status" value="1"/>
</dbReference>
<dbReference type="InterPro" id="IPR001810">
    <property type="entry name" value="F-box_dom"/>
</dbReference>
<keyword evidence="3" id="KW-1185">Reference proteome</keyword>
<dbReference type="InterPro" id="IPR055411">
    <property type="entry name" value="LRR_FXL15/At3g58940/PEG3-like"/>
</dbReference>
<organism evidence="2 3">
    <name type="scientific">Rhynchospora breviuscula</name>
    <dbReference type="NCBI Taxonomy" id="2022672"/>
    <lineage>
        <taxon>Eukaryota</taxon>
        <taxon>Viridiplantae</taxon>
        <taxon>Streptophyta</taxon>
        <taxon>Embryophyta</taxon>
        <taxon>Tracheophyta</taxon>
        <taxon>Spermatophyta</taxon>
        <taxon>Magnoliopsida</taxon>
        <taxon>Liliopsida</taxon>
        <taxon>Poales</taxon>
        <taxon>Cyperaceae</taxon>
        <taxon>Cyperoideae</taxon>
        <taxon>Rhynchosporeae</taxon>
        <taxon>Rhynchospora</taxon>
    </lineage>
</organism>
<comment type="caution">
    <text evidence="2">The sequence shown here is derived from an EMBL/GenBank/DDBJ whole genome shotgun (WGS) entry which is preliminary data.</text>
</comment>
<dbReference type="SUPFAM" id="SSF52047">
    <property type="entry name" value="RNI-like"/>
    <property type="match status" value="1"/>
</dbReference>
<dbReference type="AlphaFoldDB" id="A0A9Q0CKB2"/>
<gene>
    <name evidence="2" type="ORF">LUZ63_012181</name>
</gene>
<dbReference type="Gene3D" id="3.80.10.10">
    <property type="entry name" value="Ribonuclease Inhibitor"/>
    <property type="match status" value="1"/>
</dbReference>
<protein>
    <recommendedName>
        <fullName evidence="1">F-box domain-containing protein</fullName>
    </recommendedName>
</protein>
<reference evidence="2" key="1">
    <citation type="journal article" date="2022" name="Cell">
        <title>Repeat-based holocentromeres influence genome architecture and karyotype evolution.</title>
        <authorList>
            <person name="Hofstatter P.G."/>
            <person name="Thangavel G."/>
            <person name="Lux T."/>
            <person name="Neumann P."/>
            <person name="Vondrak T."/>
            <person name="Novak P."/>
            <person name="Zhang M."/>
            <person name="Costa L."/>
            <person name="Castellani M."/>
            <person name="Scott A."/>
            <person name="Toegelov H."/>
            <person name="Fuchs J."/>
            <person name="Mata-Sucre Y."/>
            <person name="Dias Y."/>
            <person name="Vanzela A.L.L."/>
            <person name="Huettel B."/>
            <person name="Almeida C.C.S."/>
            <person name="Simkova H."/>
            <person name="Souza G."/>
            <person name="Pedrosa-Harand A."/>
            <person name="Macas J."/>
            <person name="Mayer K.F.X."/>
            <person name="Houben A."/>
            <person name="Marques A."/>
        </authorList>
    </citation>
    <scope>NUCLEOTIDE SEQUENCE</scope>
    <source>
        <strain evidence="2">RhyBre1mFocal</strain>
    </source>
</reference>
<sequence>MSNTCTSTVRQNASSKMVPYSGPDRLSDLPDDLLIKILSFLNVREVAQTCILSKRWRNLWASVPCLNFDLHEFSSQSRFINFVSSFLLSFDETSSLDLFQLNCYGRSTYFDNGIPEAVGIWIKQAVQHKLKKLELAFSYCKFLTLPNSLYLCDSLEQLYFYLENCDVKLIPESVYLPKLKRLYLCFVNITGDEMDKILNGCPMLESLFVNIEILEIWSTDLLEEALQNLLVFHKLKRLDLVGNTESMAWVSQIRNEVGCHCGENESQNSREKIEWYYCKCLKEVQILCFDEGRYDNVPQLVERVKQSTRGLKEVRIVVSYY</sequence>
<proteinExistence type="predicted"/>
<dbReference type="Pfam" id="PF24758">
    <property type="entry name" value="LRR_At5g56370"/>
    <property type="match status" value="1"/>
</dbReference>
<accession>A0A9Q0CKB2</accession>
<dbReference type="Proteomes" id="UP001151287">
    <property type="component" value="Unassembled WGS sequence"/>
</dbReference>
<evidence type="ECO:0000313" key="3">
    <source>
        <dbReference type="Proteomes" id="UP001151287"/>
    </source>
</evidence>
<dbReference type="SMART" id="SM00256">
    <property type="entry name" value="FBOX"/>
    <property type="match status" value="1"/>
</dbReference>
<dbReference type="CDD" id="cd22160">
    <property type="entry name" value="F-box_AtFBL13-like"/>
    <property type="match status" value="1"/>
</dbReference>
<dbReference type="EMBL" id="JAMQYH010000003">
    <property type="protein sequence ID" value="KAJ1695483.1"/>
    <property type="molecule type" value="Genomic_DNA"/>
</dbReference>
<dbReference type="PANTHER" id="PTHR31293:SF12">
    <property type="entry name" value="RNI-LIKE SUPERFAMILY PROTEIN"/>
    <property type="match status" value="1"/>
</dbReference>
<evidence type="ECO:0000313" key="2">
    <source>
        <dbReference type="EMBL" id="KAJ1695483.1"/>
    </source>
</evidence>
<dbReference type="SUPFAM" id="SSF81383">
    <property type="entry name" value="F-box domain"/>
    <property type="match status" value="1"/>
</dbReference>
<feature type="domain" description="F-box" evidence="1">
    <location>
        <begin position="23"/>
        <end position="59"/>
    </location>
</feature>
<name>A0A9Q0CKB2_9POAL</name>
<dbReference type="InterPro" id="IPR032675">
    <property type="entry name" value="LRR_dom_sf"/>
</dbReference>
<dbReference type="InterPro" id="IPR036047">
    <property type="entry name" value="F-box-like_dom_sf"/>
</dbReference>
<dbReference type="InterPro" id="IPR053781">
    <property type="entry name" value="F-box_AtFBL13-like"/>
</dbReference>
<dbReference type="Pfam" id="PF00646">
    <property type="entry name" value="F-box"/>
    <property type="match status" value="1"/>
</dbReference>
<dbReference type="OrthoDB" id="640627at2759"/>
<dbReference type="Gene3D" id="1.20.1280.50">
    <property type="match status" value="1"/>
</dbReference>